<dbReference type="AlphaFoldDB" id="A0A1Y3Y6X6"/>
<proteinExistence type="predicted"/>
<reference evidence="1 2" key="1">
    <citation type="submission" date="2018-08" db="EMBL/GenBank/DDBJ databases">
        <title>A genome reference for cultivated species of the human gut microbiota.</title>
        <authorList>
            <person name="Zou Y."/>
            <person name="Xue W."/>
            <person name="Luo G."/>
        </authorList>
    </citation>
    <scope>NUCLEOTIDE SEQUENCE [LARGE SCALE GENOMIC DNA]</scope>
    <source>
        <strain evidence="1 2">AF16-14</strain>
    </source>
</reference>
<dbReference type="EMBL" id="QRYC01000005">
    <property type="protein sequence ID" value="RGU57477.1"/>
    <property type="molecule type" value="Genomic_DNA"/>
</dbReference>
<comment type="caution">
    <text evidence="1">The sequence shown here is derived from an EMBL/GenBank/DDBJ whole genome shotgun (WGS) entry which is preliminary data.</text>
</comment>
<evidence type="ECO:0000313" key="1">
    <source>
        <dbReference type="EMBL" id="RGU57477.1"/>
    </source>
</evidence>
<dbReference type="RefSeq" id="WP_046451185.1">
    <property type="nucleotide sequence ID" value="NZ_BAABYK010000001.1"/>
</dbReference>
<evidence type="ECO:0000313" key="2">
    <source>
        <dbReference type="Proteomes" id="UP000284243"/>
    </source>
</evidence>
<protein>
    <submittedName>
        <fullName evidence="1">Uncharacterized protein</fullName>
    </submittedName>
</protein>
<gene>
    <name evidence="1" type="ORF">DWW57_05810</name>
</gene>
<organism evidence="1 2">
    <name type="scientific">Odoribacter splanchnicus</name>
    <dbReference type="NCBI Taxonomy" id="28118"/>
    <lineage>
        <taxon>Bacteria</taxon>
        <taxon>Pseudomonadati</taxon>
        <taxon>Bacteroidota</taxon>
        <taxon>Bacteroidia</taxon>
        <taxon>Bacteroidales</taxon>
        <taxon>Odoribacteraceae</taxon>
        <taxon>Odoribacter</taxon>
    </lineage>
</organism>
<accession>A0A1Y3Y6X6</accession>
<sequence length="159" mass="18074">MDGRMWKNVKDKSVVKNLKAITSFEELEKVLKYIQNMQSENIRTLVSEQFDMLPRLKSTNESGGQRIVKISGLNSDGRVDVFWDITVPAVTNSAFYNTGFWDTFIGYNHLSGSAYKSGNKINFTANGEIILKIIWQGVELKRLPTNSSGYYDTNQKIYG</sequence>
<name>A0A1Y3Y6X6_9BACT</name>
<dbReference type="Proteomes" id="UP000284243">
    <property type="component" value="Unassembled WGS sequence"/>
</dbReference>